<reference evidence="1" key="1">
    <citation type="submission" date="2022-08" db="UniProtKB">
        <authorList>
            <consortium name="EnsemblMetazoa"/>
        </authorList>
    </citation>
    <scope>IDENTIFICATION</scope>
    <source>
        <strain evidence="1">EBRO</strain>
    </source>
</reference>
<organism evidence="1">
    <name type="scientific">Anopheles atroparvus</name>
    <name type="common">European mosquito</name>
    <dbReference type="NCBI Taxonomy" id="41427"/>
    <lineage>
        <taxon>Eukaryota</taxon>
        <taxon>Metazoa</taxon>
        <taxon>Ecdysozoa</taxon>
        <taxon>Arthropoda</taxon>
        <taxon>Hexapoda</taxon>
        <taxon>Insecta</taxon>
        <taxon>Pterygota</taxon>
        <taxon>Neoptera</taxon>
        <taxon>Endopterygota</taxon>
        <taxon>Diptera</taxon>
        <taxon>Nematocera</taxon>
        <taxon>Culicoidea</taxon>
        <taxon>Culicidae</taxon>
        <taxon>Anophelinae</taxon>
        <taxon>Anopheles</taxon>
    </lineage>
</organism>
<dbReference type="VEuPathDB" id="VectorBase:AATE005443"/>
<protein>
    <submittedName>
        <fullName evidence="1">Uncharacterized protein</fullName>
    </submittedName>
</protein>
<evidence type="ECO:0000313" key="1">
    <source>
        <dbReference type="EnsemblMetazoa" id="AATE005443-PA.1"/>
    </source>
</evidence>
<dbReference type="EnsemblMetazoa" id="AATE005443-RA">
    <property type="protein sequence ID" value="AATE005443-PA.1"/>
    <property type="gene ID" value="AATE005443"/>
</dbReference>
<proteinExistence type="predicted"/>
<accession>A0A182ITZ2</accession>
<name>A0A182ITZ2_ANOAO</name>
<dbReference type="AlphaFoldDB" id="A0A182ITZ2"/>
<sequence>MARRSRLEMMEQRPHRCITPSTDPWRECCDDRRLPEDGSTVPGPVEEEVATVPVLLIVLPPAPPVVALVFSVASAVAAVVRRPSDAEVPRDLFVAATLTAPRRRRAIAIKLHSTHHTVPSIALLHFYPAVRRRSQQNKKHTANGSRDFDVLVPRAPTHAFCEITAYSAPGQPLQRPLEG</sequence>